<accession>A0A852TGK3</accession>
<dbReference type="InterPro" id="IPR045527">
    <property type="entry name" value="DUF6470"/>
</dbReference>
<dbReference type="Pfam" id="PF20074">
    <property type="entry name" value="DUF6470"/>
    <property type="match status" value="1"/>
</dbReference>
<comment type="caution">
    <text evidence="1">The sequence shown here is derived from an EMBL/GenBank/DDBJ whole genome shotgun (WGS) entry which is preliminary data.</text>
</comment>
<dbReference type="AlphaFoldDB" id="A0A852TGK3"/>
<dbReference type="EMBL" id="JACCBX010000007">
    <property type="protein sequence ID" value="NYE06747.1"/>
    <property type="molecule type" value="Genomic_DNA"/>
</dbReference>
<reference evidence="2" key="2">
    <citation type="submission" date="2020-08" db="EMBL/GenBank/DDBJ databases">
        <title>The Agave Microbiome: Exploring the role of microbial communities in plant adaptations to desert environments.</title>
        <authorList>
            <person name="Partida-Martinez L.P."/>
        </authorList>
    </citation>
    <scope>NUCLEOTIDE SEQUENCE [LARGE SCALE GENOMIC DNA]</scope>
    <source>
        <strain evidence="2">AT2.8</strain>
    </source>
</reference>
<evidence type="ECO:0000313" key="1">
    <source>
        <dbReference type="EMBL" id="NYE06747.1"/>
    </source>
</evidence>
<protein>
    <recommendedName>
        <fullName evidence="3">YviE</fullName>
    </recommendedName>
</protein>
<evidence type="ECO:0000313" key="2">
    <source>
        <dbReference type="Proteomes" id="UP000548423"/>
    </source>
</evidence>
<name>A0A852TGK3_9BACI</name>
<organism evidence="1 2">
    <name type="scientific">Neobacillus niacini</name>
    <dbReference type="NCBI Taxonomy" id="86668"/>
    <lineage>
        <taxon>Bacteria</taxon>
        <taxon>Bacillati</taxon>
        <taxon>Bacillota</taxon>
        <taxon>Bacilli</taxon>
        <taxon>Bacillales</taxon>
        <taxon>Bacillaceae</taxon>
        <taxon>Neobacillus</taxon>
    </lineage>
</organism>
<sequence>MQVPQIRMQQTYAQIGLRITQPVQELQQAPAQLSIKQTPASMNVTRTPSKLDINQDQARNEINMKMPDVFSRDNAEAAKQRGLEAIAEKVQEGNQLAAIENKTDALAAIAVNKSLPEPDDYNIAFIPSPGSVQFDYTPTQIQIEWEKGGAEIHATPSEITHQYTPGKTEVYLRQKNQLQIDFVGGTINTQS</sequence>
<dbReference type="Proteomes" id="UP000548423">
    <property type="component" value="Unassembled WGS sequence"/>
</dbReference>
<proteinExistence type="predicted"/>
<evidence type="ECO:0008006" key="3">
    <source>
        <dbReference type="Google" id="ProtNLM"/>
    </source>
</evidence>
<reference evidence="2" key="1">
    <citation type="submission" date="2020-07" db="EMBL/GenBank/DDBJ databases">
        <authorList>
            <person name="Partida-Martinez L."/>
            <person name="Huntemann M."/>
            <person name="Clum A."/>
            <person name="Wang J."/>
            <person name="Palaniappan K."/>
            <person name="Ritter S."/>
            <person name="Chen I.-M."/>
            <person name="Stamatis D."/>
            <person name="Reddy T."/>
            <person name="O'Malley R."/>
            <person name="Daum C."/>
            <person name="Shapiro N."/>
            <person name="Ivanova N."/>
            <person name="Kyrpides N."/>
            <person name="Woyke T."/>
        </authorList>
    </citation>
    <scope>NUCLEOTIDE SEQUENCE [LARGE SCALE GENOMIC DNA]</scope>
    <source>
        <strain evidence="2">AT2.8</strain>
    </source>
</reference>
<gene>
    <name evidence="1" type="ORF">F4694_003527</name>
</gene>